<dbReference type="PANTHER" id="PTHR46268:SF27">
    <property type="entry name" value="UNIVERSAL STRESS PROTEIN RV2623"/>
    <property type="match status" value="1"/>
</dbReference>
<dbReference type="CDD" id="cd00293">
    <property type="entry name" value="USP-like"/>
    <property type="match status" value="2"/>
</dbReference>
<name>A0A5J4KU11_9CHLR</name>
<dbReference type="Pfam" id="PF00582">
    <property type="entry name" value="Usp"/>
    <property type="match status" value="2"/>
</dbReference>
<dbReference type="PRINTS" id="PR01438">
    <property type="entry name" value="UNVRSLSTRESS"/>
</dbReference>
<dbReference type="InterPro" id="IPR014729">
    <property type="entry name" value="Rossmann-like_a/b/a_fold"/>
</dbReference>
<comment type="similarity">
    <text evidence="1">Belongs to the universal stress protein A family.</text>
</comment>
<evidence type="ECO:0000259" key="4">
    <source>
        <dbReference type="Pfam" id="PF00582"/>
    </source>
</evidence>
<evidence type="ECO:0000313" key="5">
    <source>
        <dbReference type="EMBL" id="GER90672.1"/>
    </source>
</evidence>
<dbReference type="GO" id="GO:0005524">
    <property type="term" value="F:ATP binding"/>
    <property type="evidence" value="ECO:0007669"/>
    <property type="project" value="UniProtKB-KW"/>
</dbReference>
<evidence type="ECO:0000256" key="2">
    <source>
        <dbReference type="ARBA" id="ARBA00022741"/>
    </source>
</evidence>
<keyword evidence="2" id="KW-0547">Nucleotide-binding</keyword>
<dbReference type="RefSeq" id="WP_162005551.1">
    <property type="nucleotide sequence ID" value="NZ_BKZW01000002.1"/>
</dbReference>
<dbReference type="Proteomes" id="UP000326912">
    <property type="component" value="Unassembled WGS sequence"/>
</dbReference>
<dbReference type="SUPFAM" id="SSF52402">
    <property type="entry name" value="Adenine nucleotide alpha hydrolases-like"/>
    <property type="match status" value="2"/>
</dbReference>
<proteinExistence type="inferred from homology"/>
<keyword evidence="6" id="KW-1185">Reference proteome</keyword>
<sequence length="347" mass="38080">MATQNNHTPAFQNILVPLDGSMLAEEAIPLAADIARNTGGTLILLHVVLPSSCVPIQPLESLEIVRKLEAVAMDNASVYMQRVITAEHLDTLKVQTETQVGGAPKTIIDFAQTHQVDLIVMRSHGETGFKRWFLGSVAQQVLRHSPVPVLVVREKYTSIKHPMHSPRILVALDGTNFAESAIIPAARLCAALAQPGQGAIHLMTAVRRNGWLNGEDKATVEQMDQTARADARSYLNNLEQRFSQGDLANLHIHVTTSVVAYTDILEIVKRIIEESNCIGDVPGYSGCDFIAMATHKQHGFQQMLLGSYTEDVFDATRQPLLIVHTSGPQEKVLESHRNITADRIPAQ</sequence>
<accession>A0A5J4KU11</accession>
<dbReference type="EMBL" id="BKZW01000002">
    <property type="protein sequence ID" value="GER90672.1"/>
    <property type="molecule type" value="Genomic_DNA"/>
</dbReference>
<organism evidence="5 6">
    <name type="scientific">Dictyobacter vulcani</name>
    <dbReference type="NCBI Taxonomy" id="2607529"/>
    <lineage>
        <taxon>Bacteria</taxon>
        <taxon>Bacillati</taxon>
        <taxon>Chloroflexota</taxon>
        <taxon>Ktedonobacteria</taxon>
        <taxon>Ktedonobacterales</taxon>
        <taxon>Dictyobacteraceae</taxon>
        <taxon>Dictyobacter</taxon>
    </lineage>
</organism>
<dbReference type="Gene3D" id="3.40.50.620">
    <property type="entry name" value="HUPs"/>
    <property type="match status" value="2"/>
</dbReference>
<evidence type="ECO:0000313" key="6">
    <source>
        <dbReference type="Proteomes" id="UP000326912"/>
    </source>
</evidence>
<evidence type="ECO:0000256" key="3">
    <source>
        <dbReference type="ARBA" id="ARBA00022840"/>
    </source>
</evidence>
<dbReference type="PANTHER" id="PTHR46268">
    <property type="entry name" value="STRESS RESPONSE PROTEIN NHAX"/>
    <property type="match status" value="1"/>
</dbReference>
<evidence type="ECO:0000256" key="1">
    <source>
        <dbReference type="ARBA" id="ARBA00008791"/>
    </source>
</evidence>
<gene>
    <name evidence="5" type="ORF">KDW_48340</name>
</gene>
<dbReference type="AlphaFoldDB" id="A0A5J4KU11"/>
<protein>
    <submittedName>
        <fullName evidence="5">Universal stress protein UspA</fullName>
    </submittedName>
</protein>
<feature type="domain" description="UspA" evidence="4">
    <location>
        <begin position="11"/>
        <end position="153"/>
    </location>
</feature>
<comment type="caution">
    <text evidence="5">The sequence shown here is derived from an EMBL/GenBank/DDBJ whole genome shotgun (WGS) entry which is preliminary data.</text>
</comment>
<dbReference type="InterPro" id="IPR006016">
    <property type="entry name" value="UspA"/>
</dbReference>
<dbReference type="InterPro" id="IPR006015">
    <property type="entry name" value="Universal_stress_UspA"/>
</dbReference>
<keyword evidence="3" id="KW-0067">ATP-binding</keyword>
<reference evidence="5 6" key="1">
    <citation type="submission" date="2019-10" db="EMBL/GenBank/DDBJ databases">
        <title>Dictyobacter vulcani sp. nov., within the class Ktedonobacteria, isolated from soil of volcanic Mt. Zao.</title>
        <authorList>
            <person name="Zheng Y."/>
            <person name="Wang C.M."/>
            <person name="Sakai Y."/>
            <person name="Abe K."/>
            <person name="Yokota A."/>
            <person name="Yabe S."/>
        </authorList>
    </citation>
    <scope>NUCLEOTIDE SEQUENCE [LARGE SCALE GENOMIC DNA]</scope>
    <source>
        <strain evidence="5 6">W12</strain>
    </source>
</reference>
<feature type="domain" description="UspA" evidence="4">
    <location>
        <begin position="167"/>
        <end position="324"/>
    </location>
</feature>